<keyword evidence="3" id="KW-1185">Reference proteome</keyword>
<comment type="caution">
    <text evidence="2">The sequence shown here is derived from an EMBL/GenBank/DDBJ whole genome shotgun (WGS) entry which is preliminary data.</text>
</comment>
<organism evidence="2 3">
    <name type="scientific">Pleuronectes platessa</name>
    <name type="common">European plaice</name>
    <dbReference type="NCBI Taxonomy" id="8262"/>
    <lineage>
        <taxon>Eukaryota</taxon>
        <taxon>Metazoa</taxon>
        <taxon>Chordata</taxon>
        <taxon>Craniata</taxon>
        <taxon>Vertebrata</taxon>
        <taxon>Euteleostomi</taxon>
        <taxon>Actinopterygii</taxon>
        <taxon>Neopterygii</taxon>
        <taxon>Teleostei</taxon>
        <taxon>Neoteleostei</taxon>
        <taxon>Acanthomorphata</taxon>
        <taxon>Carangaria</taxon>
        <taxon>Pleuronectiformes</taxon>
        <taxon>Pleuronectoidei</taxon>
        <taxon>Pleuronectidae</taxon>
        <taxon>Pleuronectes</taxon>
    </lineage>
</organism>
<gene>
    <name evidence="2" type="ORF">PLEPLA_LOCUS19565</name>
</gene>
<dbReference type="EMBL" id="CADEAL010001343">
    <property type="protein sequence ID" value="CAB1431508.1"/>
    <property type="molecule type" value="Genomic_DNA"/>
</dbReference>
<name>A0A9N7YMZ1_PLEPL</name>
<evidence type="ECO:0000313" key="2">
    <source>
        <dbReference type="EMBL" id="CAB1431508.1"/>
    </source>
</evidence>
<evidence type="ECO:0000256" key="1">
    <source>
        <dbReference type="SAM" id="MobiDB-lite"/>
    </source>
</evidence>
<evidence type="ECO:0000313" key="3">
    <source>
        <dbReference type="Proteomes" id="UP001153269"/>
    </source>
</evidence>
<feature type="region of interest" description="Disordered" evidence="1">
    <location>
        <begin position="51"/>
        <end position="98"/>
    </location>
</feature>
<accession>A0A9N7YMZ1</accession>
<reference evidence="2" key="1">
    <citation type="submission" date="2020-03" db="EMBL/GenBank/DDBJ databases">
        <authorList>
            <person name="Weist P."/>
        </authorList>
    </citation>
    <scope>NUCLEOTIDE SEQUENCE</scope>
</reference>
<dbReference type="Proteomes" id="UP001153269">
    <property type="component" value="Unassembled WGS sequence"/>
</dbReference>
<dbReference type="AlphaFoldDB" id="A0A9N7YMZ1"/>
<sequence>MFWECLGTPAEFQAPPTQVQLGHSIGLKPASSYDQLLKEEDLSEGTMFHPVEERDESVPIRPSRRRCNRGSSATEHERPRSFTGLPKIRAPRASNTAKVTATDRHLVFDLMSSPGS</sequence>
<proteinExistence type="predicted"/>
<protein>
    <submittedName>
        <fullName evidence="2">Uncharacterized protein</fullName>
    </submittedName>
</protein>